<evidence type="ECO:0000313" key="2">
    <source>
        <dbReference type="Proteomes" id="UP000580839"/>
    </source>
</evidence>
<protein>
    <submittedName>
        <fullName evidence="1">Uncharacterized protein</fullName>
    </submittedName>
</protein>
<sequence>MTDPRRARAALSRIGWLWIVAVVVPWHATPVAACDCVRLPALSPRVVIESDVIFSGKALEVIERSEHVTRTRWGGSEGSTRFLENWVVFAAVRSWRGVTSDTVEVEIDNSDCAFQFEPGSEYLVFAARRVRARPYTIACMRTASLDRADAVLRMLGRGRTHAPARGAR</sequence>
<gene>
    <name evidence="1" type="ORF">HOP12_15010</name>
</gene>
<dbReference type="EMBL" id="JABFRW010000196">
    <property type="protein sequence ID" value="NOT35453.1"/>
    <property type="molecule type" value="Genomic_DNA"/>
</dbReference>
<reference evidence="1 2" key="1">
    <citation type="submission" date="2020-04" db="EMBL/GenBank/DDBJ databases">
        <title>Metagenomic profiling of ammonia- and methane-oxidizing microorganisms in a Dutch drinking water treatment plant.</title>
        <authorList>
            <person name="Poghosyan L."/>
            <person name="Leucker S."/>
        </authorList>
    </citation>
    <scope>NUCLEOTIDE SEQUENCE [LARGE SCALE GENOMIC DNA]</scope>
    <source>
        <strain evidence="1">S-RSF-IL-03</strain>
    </source>
</reference>
<name>A0A849SNS2_UNCEI</name>
<comment type="caution">
    <text evidence="1">The sequence shown here is derived from an EMBL/GenBank/DDBJ whole genome shotgun (WGS) entry which is preliminary data.</text>
</comment>
<proteinExistence type="predicted"/>
<dbReference type="Proteomes" id="UP000580839">
    <property type="component" value="Unassembled WGS sequence"/>
</dbReference>
<dbReference type="AlphaFoldDB" id="A0A849SNS2"/>
<evidence type="ECO:0000313" key="1">
    <source>
        <dbReference type="EMBL" id="NOT35453.1"/>
    </source>
</evidence>
<accession>A0A849SNS2</accession>
<organism evidence="1 2">
    <name type="scientific">Eiseniibacteriota bacterium</name>
    <dbReference type="NCBI Taxonomy" id="2212470"/>
    <lineage>
        <taxon>Bacteria</taxon>
        <taxon>Candidatus Eiseniibacteriota</taxon>
    </lineage>
</organism>